<evidence type="ECO:0000313" key="1">
    <source>
        <dbReference type="EMBL" id="GAA0521117.1"/>
    </source>
</evidence>
<name>A0ABN1CMF1_SACER</name>
<reference evidence="1 2" key="1">
    <citation type="journal article" date="2019" name="Int. J. Syst. Evol. Microbiol.">
        <title>The Global Catalogue of Microorganisms (GCM) 10K type strain sequencing project: providing services to taxonomists for standard genome sequencing and annotation.</title>
        <authorList>
            <consortium name="The Broad Institute Genomics Platform"/>
            <consortium name="The Broad Institute Genome Sequencing Center for Infectious Disease"/>
            <person name="Wu L."/>
            <person name="Ma J."/>
        </authorList>
    </citation>
    <scope>NUCLEOTIDE SEQUENCE [LARGE SCALE GENOMIC DNA]</scope>
    <source>
        <strain evidence="1 2">JCM 10303</strain>
    </source>
</reference>
<proteinExistence type="predicted"/>
<dbReference type="EMBL" id="BAAAGS010000010">
    <property type="protein sequence ID" value="GAA0521117.1"/>
    <property type="molecule type" value="Genomic_DNA"/>
</dbReference>
<accession>A0ABN1CMF1</accession>
<dbReference type="RefSeq" id="WP_009943031.1">
    <property type="nucleotide sequence ID" value="NZ_BAAAGS010000010.1"/>
</dbReference>
<protein>
    <submittedName>
        <fullName evidence="1">Uncharacterized protein</fullName>
    </submittedName>
</protein>
<comment type="caution">
    <text evidence="1">The sequence shown here is derived from an EMBL/GenBank/DDBJ whole genome shotgun (WGS) entry which is preliminary data.</text>
</comment>
<dbReference type="Proteomes" id="UP001500729">
    <property type="component" value="Unassembled WGS sequence"/>
</dbReference>
<sequence length="85" mass="9713">MDDALMWEVRAAPGRMPELLDWIDRTALPLLRNANAADVYRSTEDRLVVVAHFAGDPVFLPDPPRGLVARPAHQWTFERIRRVHG</sequence>
<evidence type="ECO:0000313" key="2">
    <source>
        <dbReference type="Proteomes" id="UP001500729"/>
    </source>
</evidence>
<gene>
    <name evidence="1" type="ORF">GCM10009533_20260</name>
</gene>
<organism evidence="1 2">
    <name type="scientific">Saccharopolyspora erythraea</name>
    <name type="common">Streptomyces erythraeus</name>
    <dbReference type="NCBI Taxonomy" id="1836"/>
    <lineage>
        <taxon>Bacteria</taxon>
        <taxon>Bacillati</taxon>
        <taxon>Actinomycetota</taxon>
        <taxon>Actinomycetes</taxon>
        <taxon>Pseudonocardiales</taxon>
        <taxon>Pseudonocardiaceae</taxon>
        <taxon>Saccharopolyspora</taxon>
    </lineage>
</organism>
<keyword evidence="2" id="KW-1185">Reference proteome</keyword>